<dbReference type="EMBL" id="FNAP01000012">
    <property type="protein sequence ID" value="SDE78312.1"/>
    <property type="molecule type" value="Genomic_DNA"/>
</dbReference>
<name>A0A1G7FR68_9PROT</name>
<proteinExistence type="predicted"/>
<accession>A0A1G7FR68</accession>
<organism evidence="2 3">
    <name type="scientific">Rhodospira trueperi</name>
    <dbReference type="NCBI Taxonomy" id="69960"/>
    <lineage>
        <taxon>Bacteria</taxon>
        <taxon>Pseudomonadati</taxon>
        <taxon>Pseudomonadota</taxon>
        <taxon>Alphaproteobacteria</taxon>
        <taxon>Rhodospirillales</taxon>
        <taxon>Rhodospirillaceae</taxon>
        <taxon>Rhodospira</taxon>
    </lineage>
</organism>
<reference evidence="2 3" key="1">
    <citation type="submission" date="2016-10" db="EMBL/GenBank/DDBJ databases">
        <authorList>
            <person name="de Groot N.N."/>
        </authorList>
    </citation>
    <scope>NUCLEOTIDE SEQUENCE [LARGE SCALE GENOMIC DNA]</scope>
    <source>
        <strain evidence="2 3">ATCC 700224</strain>
    </source>
</reference>
<keyword evidence="1" id="KW-1133">Transmembrane helix</keyword>
<evidence type="ECO:0000313" key="3">
    <source>
        <dbReference type="Proteomes" id="UP000199412"/>
    </source>
</evidence>
<evidence type="ECO:0000313" key="2">
    <source>
        <dbReference type="EMBL" id="SDE78312.1"/>
    </source>
</evidence>
<gene>
    <name evidence="2" type="ORF">SAMN05421720_11234</name>
</gene>
<protein>
    <submittedName>
        <fullName evidence="2">Uncharacterized protein</fullName>
    </submittedName>
</protein>
<dbReference type="AlphaFoldDB" id="A0A1G7FR68"/>
<evidence type="ECO:0000256" key="1">
    <source>
        <dbReference type="SAM" id="Phobius"/>
    </source>
</evidence>
<dbReference type="Proteomes" id="UP000199412">
    <property type="component" value="Unassembled WGS sequence"/>
</dbReference>
<keyword evidence="3" id="KW-1185">Reference proteome</keyword>
<sequence>MSSYTKGLLAGLPLGIVLFFIVVYALKWGGTLPVMMDW</sequence>
<feature type="transmembrane region" description="Helical" evidence="1">
    <location>
        <begin position="7"/>
        <end position="26"/>
    </location>
</feature>
<keyword evidence="1" id="KW-0472">Membrane</keyword>
<keyword evidence="1" id="KW-0812">Transmembrane</keyword>
<dbReference type="STRING" id="69960.SAMN05421720_11234"/>